<dbReference type="VEuPathDB" id="FungiDB:TRICI_005219"/>
<feature type="compositionally biased region" description="Basic and acidic residues" evidence="3">
    <location>
        <begin position="151"/>
        <end position="202"/>
    </location>
</feature>
<feature type="compositionally biased region" description="Basic residues" evidence="3">
    <location>
        <begin position="232"/>
        <end position="242"/>
    </location>
</feature>
<protein>
    <recommendedName>
        <fullName evidence="4">RRM domain-containing protein</fullName>
    </recommendedName>
</protein>
<dbReference type="SUPFAM" id="SSF54928">
    <property type="entry name" value="RNA-binding domain, RBD"/>
    <property type="match status" value="1"/>
</dbReference>
<dbReference type="Gene3D" id="3.30.70.330">
    <property type="match status" value="1"/>
</dbReference>
<proteinExistence type="predicted"/>
<dbReference type="SMART" id="SM00360">
    <property type="entry name" value="RRM"/>
    <property type="match status" value="1"/>
</dbReference>
<dbReference type="PROSITE" id="PS50102">
    <property type="entry name" value="RRM"/>
    <property type="match status" value="1"/>
</dbReference>
<dbReference type="InterPro" id="IPR051847">
    <property type="entry name" value="RNA_proc/Spliceosome_comp"/>
</dbReference>
<keyword evidence="1 2" id="KW-0694">RNA-binding</keyword>
<evidence type="ECO:0000313" key="5">
    <source>
        <dbReference type="EMBL" id="KAA8905859.1"/>
    </source>
</evidence>
<dbReference type="InterPro" id="IPR000504">
    <property type="entry name" value="RRM_dom"/>
</dbReference>
<dbReference type="InterPro" id="IPR035979">
    <property type="entry name" value="RBD_domain_sf"/>
</dbReference>
<dbReference type="GO" id="GO:0071013">
    <property type="term" value="C:catalytic step 2 spliceosome"/>
    <property type="evidence" value="ECO:0007669"/>
    <property type="project" value="TreeGrafter"/>
</dbReference>
<comment type="caution">
    <text evidence="5">The sequence shown here is derived from an EMBL/GenBank/DDBJ whole genome shotgun (WGS) entry which is preliminary data.</text>
</comment>
<dbReference type="Pfam" id="PF00076">
    <property type="entry name" value="RRM_1"/>
    <property type="match status" value="1"/>
</dbReference>
<dbReference type="InterPro" id="IPR012677">
    <property type="entry name" value="Nucleotide-bd_a/b_plait_sf"/>
</dbReference>
<dbReference type="GO" id="GO:0071011">
    <property type="term" value="C:precatalytic spliceosome"/>
    <property type="evidence" value="ECO:0007669"/>
    <property type="project" value="TreeGrafter"/>
</dbReference>
<dbReference type="EMBL" id="SWFS01000406">
    <property type="protein sequence ID" value="KAA8905859.1"/>
    <property type="molecule type" value="Genomic_DNA"/>
</dbReference>
<dbReference type="GO" id="GO:0000398">
    <property type="term" value="P:mRNA splicing, via spliceosome"/>
    <property type="evidence" value="ECO:0007669"/>
    <property type="project" value="InterPro"/>
</dbReference>
<reference evidence="5" key="1">
    <citation type="journal article" date="2019" name="G3 (Bethesda)">
        <title>Genome Assemblies of Two Rare Opportunistic Yeast Pathogens: Diutina rugosa (syn. Candida rugosa) and Trichomonascus ciferrii (syn. Candida ciferrii).</title>
        <authorList>
            <person name="Mixao V."/>
            <person name="Saus E."/>
            <person name="Hansen A.P."/>
            <person name="Lass-Florl C."/>
            <person name="Gabaldon T."/>
        </authorList>
    </citation>
    <scope>NUCLEOTIDE SEQUENCE</scope>
    <source>
        <strain evidence="5">CBS 4856</strain>
    </source>
</reference>
<evidence type="ECO:0000313" key="6">
    <source>
        <dbReference type="Proteomes" id="UP000761534"/>
    </source>
</evidence>
<dbReference type="GO" id="GO:0005686">
    <property type="term" value="C:U2 snRNP"/>
    <property type="evidence" value="ECO:0007669"/>
    <property type="project" value="TreeGrafter"/>
</dbReference>
<dbReference type="CDD" id="cd12411">
    <property type="entry name" value="RRM_ist3_like"/>
    <property type="match status" value="1"/>
</dbReference>
<feature type="compositionally biased region" description="Basic and acidic residues" evidence="3">
    <location>
        <begin position="210"/>
        <end position="231"/>
    </location>
</feature>
<dbReference type="PANTHER" id="PTHR45880:SF1">
    <property type="entry name" value="RNA-BINDING MOTIF PROTEIN, X-LINKED 2"/>
    <property type="match status" value="1"/>
</dbReference>
<dbReference type="Proteomes" id="UP000761534">
    <property type="component" value="Unassembled WGS sequence"/>
</dbReference>
<feature type="domain" description="RRM" evidence="4">
    <location>
        <begin position="72"/>
        <end position="150"/>
    </location>
</feature>
<feature type="compositionally biased region" description="Basic and acidic residues" evidence="3">
    <location>
        <begin position="263"/>
        <end position="276"/>
    </location>
</feature>
<name>A0A642UUG6_9ASCO</name>
<gene>
    <name evidence="5" type="ORF">TRICI_005219</name>
</gene>
<dbReference type="GO" id="GO:0003723">
    <property type="term" value="F:RNA binding"/>
    <property type="evidence" value="ECO:0007669"/>
    <property type="project" value="UniProtKB-UniRule"/>
</dbReference>
<dbReference type="AlphaFoldDB" id="A0A642UUG6"/>
<evidence type="ECO:0000256" key="2">
    <source>
        <dbReference type="PROSITE-ProRule" id="PRU00176"/>
    </source>
</evidence>
<keyword evidence="6" id="KW-1185">Reference proteome</keyword>
<evidence type="ECO:0000256" key="1">
    <source>
        <dbReference type="ARBA" id="ARBA00022884"/>
    </source>
</evidence>
<feature type="compositionally biased region" description="Basic and acidic residues" evidence="3">
    <location>
        <begin position="243"/>
        <end position="256"/>
    </location>
</feature>
<dbReference type="OrthoDB" id="2573941at2759"/>
<dbReference type="InterPro" id="IPR045844">
    <property type="entry name" value="RRM_Ist3-like"/>
</dbReference>
<organism evidence="5 6">
    <name type="scientific">Trichomonascus ciferrii</name>
    <dbReference type="NCBI Taxonomy" id="44093"/>
    <lineage>
        <taxon>Eukaryota</taxon>
        <taxon>Fungi</taxon>
        <taxon>Dikarya</taxon>
        <taxon>Ascomycota</taxon>
        <taxon>Saccharomycotina</taxon>
        <taxon>Dipodascomycetes</taxon>
        <taxon>Dipodascales</taxon>
        <taxon>Trichomonascaceae</taxon>
        <taxon>Trichomonascus</taxon>
        <taxon>Trichomonascus ciferrii complex</taxon>
    </lineage>
</organism>
<feature type="region of interest" description="Disordered" evidence="3">
    <location>
        <begin position="151"/>
        <end position="329"/>
    </location>
</feature>
<evidence type="ECO:0000259" key="4">
    <source>
        <dbReference type="PROSITE" id="PS50102"/>
    </source>
</evidence>
<dbReference type="PANTHER" id="PTHR45880">
    <property type="entry name" value="RNA-BINDING MOTIF PROTEIN, X-LINKED 2"/>
    <property type="match status" value="1"/>
</dbReference>
<evidence type="ECO:0000256" key="3">
    <source>
        <dbReference type="SAM" id="MobiDB-lite"/>
    </source>
</evidence>
<accession>A0A642UUG6</accession>
<sequence>MCSVLFSLFVEASQGGGGASDCAFGINGPHERLEERYLGMNKIREIEKLNEQELEAGVSIKGSWHNDYSDTAYIYIGGLPYNLTEGDVMAIFSQYGNPVHLNLVRDKETGKSKGFAFLKYEDQRSTVLAVDNFNGAQILGRPIRVDHTRYEAKDDEEVKPVSEIEREEEKKEMRPEKEGRSRDGSQRGRSKDEEHSRREKSTDRRRHRPKDSEHPDSSKDRIRDRSRDRERRNRSKERVRRGQSKDRRHRDSSNGRERRHRSNDRELRDHSNDREQRHRRHRKRERSENRYRSHRHKNEGESVMLDQEEDDPELMDPMKDYLRPKKRKS</sequence>